<feature type="domain" description="DUF7888" evidence="2">
    <location>
        <begin position="65"/>
        <end position="183"/>
    </location>
</feature>
<dbReference type="OrthoDB" id="4827337at2759"/>
<keyword evidence="1" id="KW-0732">Signal</keyword>
<feature type="signal peptide" evidence="1">
    <location>
        <begin position="1"/>
        <end position="18"/>
    </location>
</feature>
<protein>
    <recommendedName>
        <fullName evidence="2">DUF7888 domain-containing protein</fullName>
    </recommendedName>
</protein>
<dbReference type="Proteomes" id="UP000319257">
    <property type="component" value="Unassembled WGS sequence"/>
</dbReference>
<name>A0A507AXY0_9PEZI</name>
<comment type="caution">
    <text evidence="3">The sequence shown here is derived from an EMBL/GenBank/DDBJ whole genome shotgun (WGS) entry which is preliminary data.</text>
</comment>
<proteinExistence type="predicted"/>
<dbReference type="EMBL" id="SKBQ01000061">
    <property type="protein sequence ID" value="TPX09859.1"/>
    <property type="molecule type" value="Genomic_DNA"/>
</dbReference>
<dbReference type="InterPro" id="IPR057210">
    <property type="entry name" value="DUF7888"/>
</dbReference>
<accession>A0A507AXY0</accession>
<reference evidence="3 4" key="1">
    <citation type="submission" date="2019-06" db="EMBL/GenBank/DDBJ databases">
        <title>Draft genome sequence of the filamentous fungus Phialemoniopsis curvata isolated from diesel fuel.</title>
        <authorList>
            <person name="Varaljay V.A."/>
            <person name="Lyon W.J."/>
            <person name="Crouch A.L."/>
            <person name="Drake C.E."/>
            <person name="Hollomon J.M."/>
            <person name="Nadeau L.J."/>
            <person name="Nunn H.S."/>
            <person name="Stevenson B.S."/>
            <person name="Bojanowski C.L."/>
            <person name="Crookes-Goodson W.J."/>
        </authorList>
    </citation>
    <scope>NUCLEOTIDE SEQUENCE [LARGE SCALE GENOMIC DNA]</scope>
    <source>
        <strain evidence="3 4">D216</strain>
    </source>
</reference>
<dbReference type="GeneID" id="41976328"/>
<evidence type="ECO:0000259" key="2">
    <source>
        <dbReference type="Pfam" id="PF25411"/>
    </source>
</evidence>
<evidence type="ECO:0000313" key="3">
    <source>
        <dbReference type="EMBL" id="TPX09859.1"/>
    </source>
</evidence>
<keyword evidence="4" id="KW-1185">Reference proteome</keyword>
<gene>
    <name evidence="3" type="ORF">E0L32_008881</name>
</gene>
<dbReference type="Pfam" id="PF25411">
    <property type="entry name" value="DUF7888"/>
    <property type="match status" value="1"/>
</dbReference>
<dbReference type="STRING" id="1093900.A0A507AXY0"/>
<feature type="chain" id="PRO_5021390778" description="DUF7888 domain-containing protein" evidence="1">
    <location>
        <begin position="19"/>
        <end position="184"/>
    </location>
</feature>
<organism evidence="3 4">
    <name type="scientific">Thyridium curvatum</name>
    <dbReference type="NCBI Taxonomy" id="1093900"/>
    <lineage>
        <taxon>Eukaryota</taxon>
        <taxon>Fungi</taxon>
        <taxon>Dikarya</taxon>
        <taxon>Ascomycota</taxon>
        <taxon>Pezizomycotina</taxon>
        <taxon>Sordariomycetes</taxon>
        <taxon>Sordariomycetidae</taxon>
        <taxon>Thyridiales</taxon>
        <taxon>Thyridiaceae</taxon>
        <taxon>Thyridium</taxon>
    </lineage>
</organism>
<sequence>MRFSTCVLSYSLLTAAWGIALPEALKRDVSLTVHTDNETAQISVPTTSTVVTPNAVNGPAIGNGADVAGAVADIVDKVVNLIQKLVDNDIKRRQTFTQNVVARARQETGLNVIMSNVGYTFDGTVVSRTSTKYKAKVGSDVSFDVITFESGTFDLKGDGGFQNWAFIVSTTCQADAKAKHIRCP</sequence>
<dbReference type="InParanoid" id="A0A507AXY0"/>
<dbReference type="RefSeq" id="XP_030991570.1">
    <property type="nucleotide sequence ID" value="XM_031143785.1"/>
</dbReference>
<evidence type="ECO:0000313" key="4">
    <source>
        <dbReference type="Proteomes" id="UP000319257"/>
    </source>
</evidence>
<evidence type="ECO:0000256" key="1">
    <source>
        <dbReference type="SAM" id="SignalP"/>
    </source>
</evidence>
<dbReference type="AlphaFoldDB" id="A0A507AXY0"/>